<dbReference type="AlphaFoldDB" id="A0A4Z1E609"/>
<evidence type="ECO:0000313" key="2">
    <source>
        <dbReference type="EMBL" id="TGO05157.1"/>
    </source>
</evidence>
<keyword evidence="1" id="KW-0812">Transmembrane</keyword>
<evidence type="ECO:0008006" key="4">
    <source>
        <dbReference type="Google" id="ProtNLM"/>
    </source>
</evidence>
<dbReference type="EMBL" id="RHPJ01000002">
    <property type="protein sequence ID" value="TGO05157.1"/>
    <property type="molecule type" value="Genomic_DNA"/>
</dbReference>
<feature type="transmembrane region" description="Helical" evidence="1">
    <location>
        <begin position="633"/>
        <end position="653"/>
    </location>
</feature>
<dbReference type="Proteomes" id="UP000297318">
    <property type="component" value="Unassembled WGS sequence"/>
</dbReference>
<evidence type="ECO:0000313" key="3">
    <source>
        <dbReference type="Proteomes" id="UP000297318"/>
    </source>
</evidence>
<accession>A0A4Z1E609</accession>
<evidence type="ECO:0000256" key="1">
    <source>
        <dbReference type="SAM" id="Phobius"/>
    </source>
</evidence>
<comment type="caution">
    <text evidence="2">The sequence shown here is derived from an EMBL/GenBank/DDBJ whole genome shotgun (WGS) entry which is preliminary data.</text>
</comment>
<feature type="transmembrane region" description="Helical" evidence="1">
    <location>
        <begin position="374"/>
        <end position="396"/>
    </location>
</feature>
<sequence length="669" mass="65727">MLSVVVPRVQSDAATASVQAAVADPDAVVSVAVPLTGDDAVPKPLVETTADTVRYVADKVAVALPDAYGPPVAILQSRPIAAGRIDDRNAELRLAYLGGDAAPRVTWTQGRSPRATATALEVVGADGDAPPVEVGLTQASLDAMGAAVGDELELGGPDVLPVLARITGVFAPVDAGADAETWPWSLVPTLLEPLVVDGGDRRLAVAALLNDESLPFARYALASQSIDARYVSRPDPEELTRASAGQLAGDVRALTAAPDGVDIPGVTSTVTTRADVVVQRSVDLGAAATARAATVLLGLLAAAGALLALAASVLAQRRGATLALARSRGASRLTLAGLATAEAAVVALVGVVVAVVVTVAFARGGEGAGGAALASAWAPILVAAVLLPPVVVLVTVAAGETPPTGPGHARSRRVRQAVRAAVEVVVVALAVLGGVTLRARGDAASSGSVIADLVVLGAAPLIAGACVVVALRVAPLLRRAAIAVARRGHGAVALLAAVRGGPGPVATATIVVSVAMAVLAGASPVAVAFSEAVADGAPDPVAAPFADAALLTRTGVVAALVGIALVSVVLVGVAGRTRRDADDARARALGMTASRTTRVAVLAAAVPVAVAAAVGVAAGTLAVTLVAPGGGGGAVALGWLAVPTLAVVAAAVARARPSRRSLASRLRAG</sequence>
<gene>
    <name evidence="2" type="ORF">SERN_1161</name>
</gene>
<feature type="transmembrane region" description="Helical" evidence="1">
    <location>
        <begin position="505"/>
        <end position="530"/>
    </location>
</feature>
<proteinExistence type="predicted"/>
<reference evidence="2 3" key="1">
    <citation type="submission" date="2018-11" db="EMBL/GenBank/DDBJ databases">
        <title>Complete genome sequencing of the Actinobacteria Serinibacter sp. K3-2.</title>
        <authorList>
            <person name="Rakitin A.L."/>
            <person name="Beletsky A.V."/>
            <person name="Mardanov A.V."/>
            <person name="Ravin N.V."/>
            <person name="Gromova A.S."/>
            <person name="Filippova S.N."/>
            <person name="Gal'Chenko V.F."/>
        </authorList>
    </citation>
    <scope>NUCLEOTIDE SEQUENCE [LARGE SCALE GENOMIC DNA]</scope>
    <source>
        <strain evidence="2 3">K3-2</strain>
    </source>
</reference>
<keyword evidence="3" id="KW-1185">Reference proteome</keyword>
<feature type="transmembrane region" description="Helical" evidence="1">
    <location>
        <begin position="449"/>
        <end position="471"/>
    </location>
</feature>
<organism evidence="2 3">
    <name type="scientific">Serinibacter arcticus</name>
    <dbReference type="NCBI Taxonomy" id="1655435"/>
    <lineage>
        <taxon>Bacteria</taxon>
        <taxon>Bacillati</taxon>
        <taxon>Actinomycetota</taxon>
        <taxon>Actinomycetes</taxon>
        <taxon>Micrococcales</taxon>
        <taxon>Beutenbergiaceae</taxon>
        <taxon>Serinibacter</taxon>
    </lineage>
</organism>
<feature type="transmembrane region" description="Helical" evidence="1">
    <location>
        <begin position="596"/>
        <end position="627"/>
    </location>
</feature>
<feature type="transmembrane region" description="Helical" evidence="1">
    <location>
        <begin position="295"/>
        <end position="315"/>
    </location>
</feature>
<feature type="transmembrane region" description="Helical" evidence="1">
    <location>
        <begin position="335"/>
        <end position="362"/>
    </location>
</feature>
<keyword evidence="1" id="KW-1133">Transmembrane helix</keyword>
<keyword evidence="1" id="KW-0472">Membrane</keyword>
<feature type="transmembrane region" description="Helical" evidence="1">
    <location>
        <begin position="550"/>
        <end position="575"/>
    </location>
</feature>
<feature type="transmembrane region" description="Helical" evidence="1">
    <location>
        <begin position="417"/>
        <end position="437"/>
    </location>
</feature>
<name>A0A4Z1E609_9MICO</name>
<protein>
    <recommendedName>
        <fullName evidence="4">ABC3 transporter permease protein domain-containing protein</fullName>
    </recommendedName>
</protein>